<evidence type="ECO:0000259" key="1">
    <source>
        <dbReference type="SMART" id="SM00857"/>
    </source>
</evidence>
<evidence type="ECO:0000313" key="2">
    <source>
        <dbReference type="EMBL" id="MBU5491365.1"/>
    </source>
</evidence>
<gene>
    <name evidence="2" type="ORF">KQI75_12215</name>
</gene>
<dbReference type="EMBL" id="JAHLQI010000007">
    <property type="protein sequence ID" value="MBU5491365.1"/>
    <property type="molecule type" value="Genomic_DNA"/>
</dbReference>
<dbReference type="InterPro" id="IPR050639">
    <property type="entry name" value="SSR_resolvase"/>
</dbReference>
<dbReference type="PANTHER" id="PTHR30461:SF23">
    <property type="entry name" value="DNA RECOMBINASE-RELATED"/>
    <property type="match status" value="1"/>
</dbReference>
<comment type="caution">
    <text evidence="2">The sequence shown here is derived from an EMBL/GenBank/DDBJ whole genome shotgun (WGS) entry which is preliminary data.</text>
</comment>
<sequence>MRKVSLNKRISLYQKQVIRTAAELSEFREWLVAMRKDTDILSLLEDDILYCLKLGEKSFAIVYDDDFECDDEGRIGYVRVSTDTQQEKSTAVLSQAEGIKKYCQFKDYTLKALVFDLNISGDNRELLKVEIVKATSGVEMFRNIRPGLYYVLTNLNKYNKVLSIDPSRLWRDNDVTGSMIRILIEIKNGDFEFVNNPALTLYATDNAMILQNQINYVIADYERRTNNARIQTGRKNAALAGKCGMNSCRFGYRPNKNGYKEVNKQEAEIVELAYEIWKQYKKPGKTAELLNRMGKLRRGKEWKPYQISDLVSPAAQQCYAGYLSYGNEKTWHEELVIIPEGSLSSL</sequence>
<dbReference type="InterPro" id="IPR006119">
    <property type="entry name" value="Resolv_N"/>
</dbReference>
<proteinExistence type="predicted"/>
<dbReference type="Proteomes" id="UP000783588">
    <property type="component" value="Unassembled WGS sequence"/>
</dbReference>
<dbReference type="PANTHER" id="PTHR30461">
    <property type="entry name" value="DNA-INVERTASE FROM LAMBDOID PROPHAGE"/>
    <property type="match status" value="1"/>
</dbReference>
<evidence type="ECO:0000313" key="3">
    <source>
        <dbReference type="Proteomes" id="UP000783588"/>
    </source>
</evidence>
<dbReference type="SMART" id="SM00857">
    <property type="entry name" value="Resolvase"/>
    <property type="match status" value="1"/>
</dbReference>
<protein>
    <submittedName>
        <fullName evidence="2">Recombinase family protein</fullName>
    </submittedName>
</protein>
<feature type="domain" description="Resolvase/invertase-type recombinase catalytic" evidence="1">
    <location>
        <begin position="74"/>
        <end position="243"/>
    </location>
</feature>
<dbReference type="Pfam" id="PF00239">
    <property type="entry name" value="Resolvase"/>
    <property type="match status" value="1"/>
</dbReference>
<accession>A0ABS6EX00</accession>
<organism evidence="2 3">
    <name type="scientific">Butyricicoccus intestinisimiae</name>
    <dbReference type="NCBI Taxonomy" id="2841509"/>
    <lineage>
        <taxon>Bacteria</taxon>
        <taxon>Bacillati</taxon>
        <taxon>Bacillota</taxon>
        <taxon>Clostridia</taxon>
        <taxon>Eubacteriales</taxon>
        <taxon>Butyricicoccaceae</taxon>
        <taxon>Butyricicoccus</taxon>
    </lineage>
</organism>
<reference evidence="2 3" key="1">
    <citation type="submission" date="2021-06" db="EMBL/GenBank/DDBJ databases">
        <authorList>
            <person name="Sun Q."/>
            <person name="Li D."/>
        </authorList>
    </citation>
    <scope>NUCLEOTIDE SEQUENCE [LARGE SCALE GENOMIC DNA]</scope>
    <source>
        <strain evidence="2 3">MSJd-7</strain>
    </source>
</reference>
<dbReference type="RefSeq" id="WP_216471074.1">
    <property type="nucleotide sequence ID" value="NZ_JAHLQI010000007.1"/>
</dbReference>
<keyword evidence="3" id="KW-1185">Reference proteome</keyword>
<name>A0ABS6EX00_9FIRM</name>